<keyword evidence="2" id="KW-0732">Signal</keyword>
<evidence type="ECO:0000313" key="4">
    <source>
        <dbReference type="Proteomes" id="UP001626536"/>
    </source>
</evidence>
<dbReference type="InterPro" id="IPR011486">
    <property type="entry name" value="BBP2"/>
</dbReference>
<dbReference type="RefSeq" id="WP_407338795.1">
    <property type="nucleotide sequence ID" value="NZ_CP136862.1"/>
</dbReference>
<keyword evidence="4" id="KW-1185">Reference proteome</keyword>
<feature type="compositionally biased region" description="Pro residues" evidence="1">
    <location>
        <begin position="63"/>
        <end position="84"/>
    </location>
</feature>
<feature type="signal peptide" evidence="2">
    <location>
        <begin position="1"/>
        <end position="26"/>
    </location>
</feature>
<protein>
    <submittedName>
        <fullName evidence="3">Outer membrane beta-barrel protein</fullName>
    </submittedName>
</protein>
<accession>A0ABZ0HPZ1</accession>
<dbReference type="EMBL" id="CP136862">
    <property type="protein sequence ID" value="WOJ89352.1"/>
    <property type="molecule type" value="Genomic_DNA"/>
</dbReference>
<sequence length="529" mass="59534">MVIRYQAACRASLAAAFLGAAAPAFAVDVNPAPVAAPEESNFFTRLYHAYGDEWGLAAAPVDPNAPPSPPSRRPAPWPPVPETTPPYPFTEWPAGGVDYIGSSLPNAVDSPLMKAIGTDNPVGKTLEDAHIQIYGWVDVGGNFSTAHSGYAANAPAAYSYTPDTLQLDQAVMYIERVPDTVQQDHVDWGFRISGIYGENYRYTTAYGVFSNQLLYHNHFVGYDMPMVYGELYVPRIGDVKIFEGLEFRLGRYISVPDIEAQLAPNNYMYSHSMTYGLDNYTNTGLLTSLKLTKNWMIQFGISAGTETVPWNSRYVSLINPATGFQGYQGARDPGTQPSYTGCVQWENDSAYDNIYLCANAFNNGHWGYNNLQWLGGTYYHKFDENWHISIESYYMYQKNVFDVGQGYGNTPFAYFRPTNTPFEAVCPYELSGQTQCTAREWSVLAYLNYKFSPLDNISLRAEFYDDINGQRTGFPTRYNNYALGWQHWFSPQIEIRPEMAYYHSLDKPAFDNGTRHAIGIASMDLIWHY</sequence>
<evidence type="ECO:0000256" key="1">
    <source>
        <dbReference type="SAM" id="MobiDB-lite"/>
    </source>
</evidence>
<proteinExistence type="predicted"/>
<name>A0ABZ0HPZ1_9HYPH</name>
<dbReference type="Proteomes" id="UP001626536">
    <property type="component" value="Chromosome"/>
</dbReference>
<feature type="chain" id="PRO_5045427335" evidence="2">
    <location>
        <begin position="27"/>
        <end position="529"/>
    </location>
</feature>
<evidence type="ECO:0000256" key="2">
    <source>
        <dbReference type="SAM" id="SignalP"/>
    </source>
</evidence>
<feature type="region of interest" description="Disordered" evidence="1">
    <location>
        <begin position="60"/>
        <end position="84"/>
    </location>
</feature>
<organism evidence="3 4">
    <name type="scientific">Methylocapsa polymorpha</name>
    <dbReference type="NCBI Taxonomy" id="3080828"/>
    <lineage>
        <taxon>Bacteria</taxon>
        <taxon>Pseudomonadati</taxon>
        <taxon>Pseudomonadota</taxon>
        <taxon>Alphaproteobacteria</taxon>
        <taxon>Hyphomicrobiales</taxon>
        <taxon>Beijerinckiaceae</taxon>
        <taxon>Methylocapsa</taxon>
    </lineage>
</organism>
<reference evidence="3 4" key="1">
    <citation type="submission" date="2023-10" db="EMBL/GenBank/DDBJ databases">
        <title>Novel methanotroph of the genus Methylocapsa from a subarctic wetland.</title>
        <authorList>
            <person name="Belova S.E."/>
            <person name="Oshkin I.Y."/>
            <person name="Miroshnikov K."/>
            <person name="Dedysh S.N."/>
        </authorList>
    </citation>
    <scope>NUCLEOTIDE SEQUENCE [LARGE SCALE GENOMIC DNA]</scope>
    <source>
        <strain evidence="3 4">RX1</strain>
    </source>
</reference>
<dbReference type="Pfam" id="PF07642">
    <property type="entry name" value="BBP2"/>
    <property type="match status" value="1"/>
</dbReference>
<gene>
    <name evidence="3" type="ORF">RZS28_16370</name>
</gene>
<evidence type="ECO:0000313" key="3">
    <source>
        <dbReference type="EMBL" id="WOJ89352.1"/>
    </source>
</evidence>